<reference evidence="3" key="1">
    <citation type="submission" date="2020-11" db="EMBL/GenBank/DDBJ databases">
        <title>Bacterial whole genome sequence for Panacibacter sp. DH6.</title>
        <authorList>
            <person name="Le V."/>
            <person name="Ko S."/>
            <person name="Ahn C.-Y."/>
            <person name="Oh H.-M."/>
        </authorList>
    </citation>
    <scope>NUCLEOTIDE SEQUENCE</scope>
    <source>
        <strain evidence="3">DH6</strain>
    </source>
</reference>
<evidence type="ECO:0000256" key="1">
    <source>
        <dbReference type="PROSITE-ProRule" id="PRU00169"/>
    </source>
</evidence>
<sequence>MHVLIIADNDQHLEWIKSPLQATGLSINVIYAHSIREAMSLLKSVKFDMILYDLAFSEKGMAENFTRLYASGSKAPLVVLTEAFGDPEAAQALQFGAATHIVKDRQRVSVMAESFKNILLQRDIVYN</sequence>
<feature type="domain" description="Response regulatory" evidence="2">
    <location>
        <begin position="2"/>
        <end position="118"/>
    </location>
</feature>
<comment type="caution">
    <text evidence="3">The sequence shown here is derived from an EMBL/GenBank/DDBJ whole genome shotgun (WGS) entry which is preliminary data.</text>
</comment>
<dbReference type="SUPFAM" id="SSF52172">
    <property type="entry name" value="CheY-like"/>
    <property type="match status" value="1"/>
</dbReference>
<dbReference type="AlphaFoldDB" id="A0A931E834"/>
<dbReference type="InterPro" id="IPR011006">
    <property type="entry name" value="CheY-like_superfamily"/>
</dbReference>
<dbReference type="InterPro" id="IPR001789">
    <property type="entry name" value="Sig_transdc_resp-reg_receiver"/>
</dbReference>
<dbReference type="Pfam" id="PF00072">
    <property type="entry name" value="Response_reg"/>
    <property type="match status" value="1"/>
</dbReference>
<accession>A0A931E834</accession>
<dbReference type="Gene3D" id="3.40.50.2300">
    <property type="match status" value="1"/>
</dbReference>
<keyword evidence="4" id="KW-1185">Reference proteome</keyword>
<gene>
    <name evidence="3" type="ORF">I5907_12290</name>
</gene>
<organism evidence="3 4">
    <name type="scientific">Panacibacter microcysteis</name>
    <dbReference type="NCBI Taxonomy" id="2793269"/>
    <lineage>
        <taxon>Bacteria</taxon>
        <taxon>Pseudomonadati</taxon>
        <taxon>Bacteroidota</taxon>
        <taxon>Chitinophagia</taxon>
        <taxon>Chitinophagales</taxon>
        <taxon>Chitinophagaceae</taxon>
        <taxon>Panacibacter</taxon>
    </lineage>
</organism>
<feature type="modified residue" description="4-aspartylphosphate" evidence="1">
    <location>
        <position position="53"/>
    </location>
</feature>
<dbReference type="GO" id="GO:0000160">
    <property type="term" value="P:phosphorelay signal transduction system"/>
    <property type="evidence" value="ECO:0007669"/>
    <property type="project" value="InterPro"/>
</dbReference>
<proteinExistence type="predicted"/>
<dbReference type="EMBL" id="JADWYR010000002">
    <property type="protein sequence ID" value="MBG9377015.1"/>
    <property type="molecule type" value="Genomic_DNA"/>
</dbReference>
<keyword evidence="1" id="KW-0597">Phosphoprotein</keyword>
<dbReference type="Proteomes" id="UP000628448">
    <property type="component" value="Unassembled WGS sequence"/>
</dbReference>
<dbReference type="RefSeq" id="WP_196991117.1">
    <property type="nucleotide sequence ID" value="NZ_JADWYR010000002.1"/>
</dbReference>
<dbReference type="PROSITE" id="PS50110">
    <property type="entry name" value="RESPONSE_REGULATORY"/>
    <property type="match status" value="1"/>
</dbReference>
<evidence type="ECO:0000313" key="3">
    <source>
        <dbReference type="EMBL" id="MBG9377015.1"/>
    </source>
</evidence>
<evidence type="ECO:0000259" key="2">
    <source>
        <dbReference type="PROSITE" id="PS50110"/>
    </source>
</evidence>
<evidence type="ECO:0000313" key="4">
    <source>
        <dbReference type="Proteomes" id="UP000628448"/>
    </source>
</evidence>
<name>A0A931E834_9BACT</name>
<protein>
    <submittedName>
        <fullName evidence="3">Response regulator</fullName>
    </submittedName>
</protein>